<feature type="region of interest" description="Disordered" evidence="1">
    <location>
        <begin position="181"/>
        <end position="284"/>
    </location>
</feature>
<name>A0A0D0ARG6_9AGAR</name>
<accession>A0A0D0ARG6</accession>
<feature type="compositionally biased region" description="Low complexity" evidence="1">
    <location>
        <begin position="190"/>
        <end position="205"/>
    </location>
</feature>
<organism evidence="2 3">
    <name type="scientific">Collybiopsis luxurians FD-317 M1</name>
    <dbReference type="NCBI Taxonomy" id="944289"/>
    <lineage>
        <taxon>Eukaryota</taxon>
        <taxon>Fungi</taxon>
        <taxon>Dikarya</taxon>
        <taxon>Basidiomycota</taxon>
        <taxon>Agaricomycotina</taxon>
        <taxon>Agaricomycetes</taxon>
        <taxon>Agaricomycetidae</taxon>
        <taxon>Agaricales</taxon>
        <taxon>Marasmiineae</taxon>
        <taxon>Omphalotaceae</taxon>
        <taxon>Collybiopsis</taxon>
        <taxon>Collybiopsis luxurians</taxon>
    </lineage>
</organism>
<protein>
    <submittedName>
        <fullName evidence="2">Uncharacterized protein</fullName>
    </submittedName>
</protein>
<feature type="compositionally biased region" description="Basic and acidic residues" evidence="1">
    <location>
        <begin position="275"/>
        <end position="284"/>
    </location>
</feature>
<evidence type="ECO:0000313" key="2">
    <source>
        <dbReference type="EMBL" id="KIK52950.1"/>
    </source>
</evidence>
<dbReference type="AlphaFoldDB" id="A0A0D0ARG6"/>
<feature type="compositionally biased region" description="Polar residues" evidence="1">
    <location>
        <begin position="246"/>
        <end position="258"/>
    </location>
</feature>
<proteinExistence type="predicted"/>
<evidence type="ECO:0000256" key="1">
    <source>
        <dbReference type="SAM" id="MobiDB-lite"/>
    </source>
</evidence>
<dbReference type="EMBL" id="KN834835">
    <property type="protein sequence ID" value="KIK52950.1"/>
    <property type="molecule type" value="Genomic_DNA"/>
</dbReference>
<keyword evidence="3" id="KW-1185">Reference proteome</keyword>
<evidence type="ECO:0000313" key="3">
    <source>
        <dbReference type="Proteomes" id="UP000053593"/>
    </source>
</evidence>
<feature type="compositionally biased region" description="Low complexity" evidence="1">
    <location>
        <begin position="113"/>
        <end position="128"/>
    </location>
</feature>
<reference evidence="2 3" key="1">
    <citation type="submission" date="2014-04" db="EMBL/GenBank/DDBJ databases">
        <title>Evolutionary Origins and Diversification of the Mycorrhizal Mutualists.</title>
        <authorList>
            <consortium name="DOE Joint Genome Institute"/>
            <consortium name="Mycorrhizal Genomics Consortium"/>
            <person name="Kohler A."/>
            <person name="Kuo A."/>
            <person name="Nagy L.G."/>
            <person name="Floudas D."/>
            <person name="Copeland A."/>
            <person name="Barry K.W."/>
            <person name="Cichocki N."/>
            <person name="Veneault-Fourrey C."/>
            <person name="LaButti K."/>
            <person name="Lindquist E.A."/>
            <person name="Lipzen A."/>
            <person name="Lundell T."/>
            <person name="Morin E."/>
            <person name="Murat C."/>
            <person name="Riley R."/>
            <person name="Ohm R."/>
            <person name="Sun H."/>
            <person name="Tunlid A."/>
            <person name="Henrissat B."/>
            <person name="Grigoriev I.V."/>
            <person name="Hibbett D.S."/>
            <person name="Martin F."/>
        </authorList>
    </citation>
    <scope>NUCLEOTIDE SEQUENCE [LARGE SCALE GENOMIC DNA]</scope>
    <source>
        <strain evidence="2 3">FD-317 M1</strain>
    </source>
</reference>
<feature type="region of interest" description="Disordered" evidence="1">
    <location>
        <begin position="101"/>
        <end position="136"/>
    </location>
</feature>
<dbReference type="HOGENOM" id="CLU_891538_0_0_1"/>
<feature type="compositionally biased region" description="Polar residues" evidence="1">
    <location>
        <begin position="213"/>
        <end position="230"/>
    </location>
</feature>
<sequence>MIHIKTPVPFPLSFNSSWSHSINRSKQVLRARISLFSTLSFAKLVLFSKRNEIMKCASASVFVFATIATLAVQSYGAAIPNSNGVQARSLNVNSWPVVEGHDGDLQARRGADTPDTSSSSSLSSDAPSHPNHPHLGAAKDKVEQNLGIAKENLGAAKDKVGQKLDSAKKHIKDHYHKYNDKVQGYLNPNGGSSSGSVSGGSTTKVGGEGGLSKQKSNTGDASSIRTQHSQGGAGAKGDSLAPPSENVDSASVKSGRTRASSNTASSAAAQVAAKQAHDSMDAARKTAEIAANNAASGSFSGVNLGPAKMGGI</sequence>
<dbReference type="Proteomes" id="UP000053593">
    <property type="component" value="Unassembled WGS sequence"/>
</dbReference>
<feature type="compositionally biased region" description="Basic and acidic residues" evidence="1">
    <location>
        <begin position="101"/>
        <end position="112"/>
    </location>
</feature>
<feature type="compositionally biased region" description="Low complexity" evidence="1">
    <location>
        <begin position="259"/>
        <end position="274"/>
    </location>
</feature>
<gene>
    <name evidence="2" type="ORF">GYMLUDRAFT_945338</name>
</gene>